<reference evidence="2" key="1">
    <citation type="submission" date="2021-04" db="EMBL/GenBank/DDBJ databases">
        <title>First draft genome resource for Brassicaceae pathogens Fusarium oxysporum f. sp. raphani and Fusarium oxysporum f. sp. rapae.</title>
        <authorList>
            <person name="Asai S."/>
        </authorList>
    </citation>
    <scope>NUCLEOTIDE SEQUENCE</scope>
    <source>
        <strain evidence="2">Tf1208</strain>
    </source>
</reference>
<dbReference type="Proteomes" id="UP000694050">
    <property type="component" value="Unassembled WGS sequence"/>
</dbReference>
<sequence length="210" mass="22862">MSTSPNNEQQGQPLRVYDSAPSNPVLSEADRHKFEELELAFAKAKRDLEISCRENGEASSLLTAEAHLEDGDSEQAAPVDVDGDCCPSCGRGASDAELRSGNLSNDGPIPPATRCLVSQFKNNAGEVATRYINTSIDAGNRPEWYAFHPQRGLIGAQIHGSINRLAERVREDTGCTRVFFSLIADLPEEFGRVSRNENRGSDLETGERAL</sequence>
<organism evidence="2 3">
    <name type="scientific">Fusarium oxysporum f. sp. rapae</name>
    <dbReference type="NCBI Taxonomy" id="485398"/>
    <lineage>
        <taxon>Eukaryota</taxon>
        <taxon>Fungi</taxon>
        <taxon>Dikarya</taxon>
        <taxon>Ascomycota</taxon>
        <taxon>Pezizomycotina</taxon>
        <taxon>Sordariomycetes</taxon>
        <taxon>Hypocreomycetidae</taxon>
        <taxon>Hypocreales</taxon>
        <taxon>Nectriaceae</taxon>
        <taxon>Fusarium</taxon>
        <taxon>Fusarium oxysporum species complex</taxon>
    </lineage>
</organism>
<dbReference type="AlphaFoldDB" id="A0A8J5NY19"/>
<protein>
    <submittedName>
        <fullName evidence="2">Uncharacterized protein</fullName>
    </submittedName>
</protein>
<feature type="compositionally biased region" description="Polar residues" evidence="1">
    <location>
        <begin position="1"/>
        <end position="12"/>
    </location>
</feature>
<feature type="region of interest" description="Disordered" evidence="1">
    <location>
        <begin position="1"/>
        <end position="29"/>
    </location>
</feature>
<evidence type="ECO:0000256" key="1">
    <source>
        <dbReference type="SAM" id="MobiDB-lite"/>
    </source>
</evidence>
<comment type="caution">
    <text evidence="2">The sequence shown here is derived from an EMBL/GenBank/DDBJ whole genome shotgun (WGS) entry which is preliminary data.</text>
</comment>
<name>A0A8J5NY19_FUSOX</name>
<dbReference type="EMBL" id="JAELUQ010000007">
    <property type="protein sequence ID" value="KAG7410758.1"/>
    <property type="molecule type" value="Genomic_DNA"/>
</dbReference>
<accession>A0A8J5NY19</accession>
<evidence type="ECO:0000313" key="2">
    <source>
        <dbReference type="EMBL" id="KAG7410758.1"/>
    </source>
</evidence>
<evidence type="ECO:0000313" key="3">
    <source>
        <dbReference type="Proteomes" id="UP000694050"/>
    </source>
</evidence>
<proteinExistence type="predicted"/>
<gene>
    <name evidence="2" type="ORF">Forpe1208_v009794</name>
</gene>